<sequence>MSGTGKSTVLAELARRGHRVVDTDDPGWIVATPDGAEPTWDLERVSALLAGHRAGRLFVAGCVANQGTLYDRFDAVVLLSAPLDVLLARVADRANPFGRRPEDRARIAADLAEVEPLLRAGADHELVTTQPLEAVVAALEDIAADPVP</sequence>
<organism evidence="1 2">
    <name type="scientific">Goekera deserti</name>
    <dbReference type="NCBI Taxonomy" id="2497753"/>
    <lineage>
        <taxon>Bacteria</taxon>
        <taxon>Bacillati</taxon>
        <taxon>Actinomycetota</taxon>
        <taxon>Actinomycetes</taxon>
        <taxon>Geodermatophilales</taxon>
        <taxon>Geodermatophilaceae</taxon>
        <taxon>Goekera</taxon>
    </lineage>
</organism>
<evidence type="ECO:0000313" key="1">
    <source>
        <dbReference type="EMBL" id="NEL52962.1"/>
    </source>
</evidence>
<dbReference type="Pfam" id="PF13238">
    <property type="entry name" value="AAA_18"/>
    <property type="match status" value="1"/>
</dbReference>
<dbReference type="SUPFAM" id="SSF52540">
    <property type="entry name" value="P-loop containing nucleoside triphosphate hydrolases"/>
    <property type="match status" value="1"/>
</dbReference>
<evidence type="ECO:0000313" key="2">
    <source>
        <dbReference type="Proteomes" id="UP000470470"/>
    </source>
</evidence>
<keyword evidence="2" id="KW-1185">Reference proteome</keyword>
<proteinExistence type="predicted"/>
<dbReference type="Proteomes" id="UP000470470">
    <property type="component" value="Unassembled WGS sequence"/>
</dbReference>
<dbReference type="AlphaFoldDB" id="A0A7K3W926"/>
<reference evidence="1 2" key="1">
    <citation type="submission" date="2020-02" db="EMBL/GenBank/DDBJ databases">
        <title>The whole genome sequence of CPCC 205119.</title>
        <authorList>
            <person name="Jiang Z."/>
        </authorList>
    </citation>
    <scope>NUCLEOTIDE SEQUENCE [LARGE SCALE GENOMIC DNA]</scope>
    <source>
        <strain evidence="1 2">CPCC 205119</strain>
    </source>
</reference>
<accession>A0A7K3W926</accession>
<dbReference type="InterPro" id="IPR027417">
    <property type="entry name" value="P-loop_NTPase"/>
</dbReference>
<protein>
    <submittedName>
        <fullName evidence="1">AAA family ATPase</fullName>
    </submittedName>
</protein>
<gene>
    <name evidence="1" type="ORF">G1H19_02885</name>
</gene>
<dbReference type="EMBL" id="JAAGWK010000005">
    <property type="protein sequence ID" value="NEL52962.1"/>
    <property type="molecule type" value="Genomic_DNA"/>
</dbReference>
<name>A0A7K3W926_9ACTN</name>
<dbReference type="Gene3D" id="3.40.50.300">
    <property type="entry name" value="P-loop containing nucleotide triphosphate hydrolases"/>
    <property type="match status" value="1"/>
</dbReference>
<comment type="caution">
    <text evidence="1">The sequence shown here is derived from an EMBL/GenBank/DDBJ whole genome shotgun (WGS) entry which is preliminary data.</text>
</comment>